<evidence type="ECO:0000259" key="2">
    <source>
        <dbReference type="Pfam" id="PF01575"/>
    </source>
</evidence>
<dbReference type="AlphaFoldDB" id="A0A1Y5E603"/>
<evidence type="ECO:0000313" key="4">
    <source>
        <dbReference type="Proteomes" id="UP000243053"/>
    </source>
</evidence>
<reference evidence="4" key="1">
    <citation type="journal article" date="2017" name="Proc. Natl. Acad. Sci. U.S.A.">
        <title>Simulation of Deepwater Horizon oil plume reveals substrate specialization within a complex community of hydrocarbon degraders.</title>
        <authorList>
            <person name="Hu P."/>
            <person name="Dubinsky E.A."/>
            <person name="Probst A.J."/>
            <person name="Wang J."/>
            <person name="Sieber C.M.K."/>
            <person name="Tom L.M."/>
            <person name="Gardinali P."/>
            <person name="Banfield J.F."/>
            <person name="Atlas R.M."/>
            <person name="Andersen G.L."/>
        </authorList>
    </citation>
    <scope>NUCLEOTIDE SEQUENCE [LARGE SCALE GENOMIC DNA]</scope>
</reference>
<dbReference type="Proteomes" id="UP000243053">
    <property type="component" value="Unassembled WGS sequence"/>
</dbReference>
<dbReference type="PANTHER" id="PTHR43437">
    <property type="entry name" value="HYDROXYACYL-THIOESTER DEHYDRATASE TYPE 2, MITOCHONDRIAL-RELATED"/>
    <property type="match status" value="1"/>
</dbReference>
<dbReference type="EMBL" id="MAAF01000083">
    <property type="protein sequence ID" value="OUR78188.1"/>
    <property type="molecule type" value="Genomic_DNA"/>
</dbReference>
<evidence type="ECO:0000313" key="3">
    <source>
        <dbReference type="EMBL" id="OUR78188.1"/>
    </source>
</evidence>
<name>A0A1Y5E603_COLPS</name>
<gene>
    <name evidence="3" type="ORF">A9Q75_14100</name>
</gene>
<dbReference type="InterPro" id="IPR050965">
    <property type="entry name" value="UPF0336/Enoyl-CoA_hydratase"/>
</dbReference>
<accession>A0A1Y5E603</accession>
<dbReference type="PANTHER" id="PTHR43437:SF3">
    <property type="entry name" value="HYDROXYACYL-THIOESTER DEHYDRATASE TYPE 2, MITOCHONDRIAL"/>
    <property type="match status" value="1"/>
</dbReference>
<evidence type="ECO:0000256" key="1">
    <source>
        <dbReference type="ARBA" id="ARBA00023239"/>
    </source>
</evidence>
<sequence>MPFTIEQLHLGQKDHFEKTFSDSDVMLFAEISGDRNPVHINDIAAKNSVFGQRVVHGAFVLSTISALLGEKLPGEGTIYLGQESKFKAPVFIGDTVTATCEVVEIIKDKNIVKLHCSLVNQDGNVVVEGVATVMPPKKQHS</sequence>
<protein>
    <submittedName>
        <fullName evidence="3">Enoyl-CoA hydratase</fullName>
    </submittedName>
</protein>
<dbReference type="Gene3D" id="3.10.129.10">
    <property type="entry name" value="Hotdog Thioesterase"/>
    <property type="match status" value="1"/>
</dbReference>
<dbReference type="SUPFAM" id="SSF54637">
    <property type="entry name" value="Thioesterase/thiol ester dehydrase-isomerase"/>
    <property type="match status" value="1"/>
</dbReference>
<keyword evidence="1" id="KW-0456">Lyase</keyword>
<dbReference type="FunFam" id="3.10.129.10:FF:000042">
    <property type="entry name" value="MaoC domain protein dehydratase"/>
    <property type="match status" value="1"/>
</dbReference>
<organism evidence="3 4">
    <name type="scientific">Colwellia psychrerythraea</name>
    <name type="common">Vibrio psychroerythus</name>
    <dbReference type="NCBI Taxonomy" id="28229"/>
    <lineage>
        <taxon>Bacteria</taxon>
        <taxon>Pseudomonadati</taxon>
        <taxon>Pseudomonadota</taxon>
        <taxon>Gammaproteobacteria</taxon>
        <taxon>Alteromonadales</taxon>
        <taxon>Colwelliaceae</taxon>
        <taxon>Colwellia</taxon>
    </lineage>
</organism>
<dbReference type="Pfam" id="PF01575">
    <property type="entry name" value="MaoC_dehydratas"/>
    <property type="match status" value="1"/>
</dbReference>
<dbReference type="InterPro" id="IPR002539">
    <property type="entry name" value="MaoC-like_dom"/>
</dbReference>
<proteinExistence type="predicted"/>
<feature type="domain" description="MaoC-like" evidence="2">
    <location>
        <begin position="17"/>
        <end position="111"/>
    </location>
</feature>
<dbReference type="InterPro" id="IPR029069">
    <property type="entry name" value="HotDog_dom_sf"/>
</dbReference>
<dbReference type="GO" id="GO:0019171">
    <property type="term" value="F:(3R)-hydroxyacyl-[acyl-carrier-protein] dehydratase activity"/>
    <property type="evidence" value="ECO:0007669"/>
    <property type="project" value="TreeGrafter"/>
</dbReference>
<dbReference type="GO" id="GO:0006633">
    <property type="term" value="P:fatty acid biosynthetic process"/>
    <property type="evidence" value="ECO:0007669"/>
    <property type="project" value="TreeGrafter"/>
</dbReference>
<dbReference type="CDD" id="cd03449">
    <property type="entry name" value="R_hydratase"/>
    <property type="match status" value="1"/>
</dbReference>
<comment type="caution">
    <text evidence="3">The sequence shown here is derived from an EMBL/GenBank/DDBJ whole genome shotgun (WGS) entry which is preliminary data.</text>
</comment>